<gene>
    <name evidence="1" type="ORF">E6C50_12235</name>
</gene>
<dbReference type="AlphaFoldDB" id="A0A4S3ZUS8"/>
<comment type="caution">
    <text evidence="1">The sequence shown here is derived from an EMBL/GenBank/DDBJ whole genome shotgun (WGS) entry which is preliminary data.</text>
</comment>
<evidence type="ECO:0000313" key="2">
    <source>
        <dbReference type="Proteomes" id="UP000307507"/>
    </source>
</evidence>
<protein>
    <recommendedName>
        <fullName evidence="3">GDYXXLXY protein</fullName>
    </recommendedName>
</protein>
<evidence type="ECO:0000313" key="1">
    <source>
        <dbReference type="EMBL" id="THF49509.1"/>
    </source>
</evidence>
<dbReference type="Pfam" id="PF14345">
    <property type="entry name" value="GDYXXLXY"/>
    <property type="match status" value="1"/>
</dbReference>
<dbReference type="RefSeq" id="WP_136403516.1">
    <property type="nucleotide sequence ID" value="NZ_SSNZ01000005.1"/>
</dbReference>
<organism evidence="1 2">
    <name type="scientific">Flavobacterium supellecticarium</name>
    <dbReference type="NCBI Taxonomy" id="2565924"/>
    <lineage>
        <taxon>Bacteria</taxon>
        <taxon>Pseudomonadati</taxon>
        <taxon>Bacteroidota</taxon>
        <taxon>Flavobacteriia</taxon>
        <taxon>Flavobacteriales</taxon>
        <taxon>Flavobacteriaceae</taxon>
        <taxon>Flavobacterium</taxon>
    </lineage>
</organism>
<keyword evidence="2" id="KW-1185">Reference proteome</keyword>
<accession>A0A4S3ZUS8</accession>
<dbReference type="Proteomes" id="UP000307507">
    <property type="component" value="Unassembled WGS sequence"/>
</dbReference>
<dbReference type="EMBL" id="SSNZ01000005">
    <property type="protein sequence ID" value="THF49509.1"/>
    <property type="molecule type" value="Genomic_DNA"/>
</dbReference>
<evidence type="ECO:0008006" key="3">
    <source>
        <dbReference type="Google" id="ProtNLM"/>
    </source>
</evidence>
<dbReference type="InterPro" id="IPR025833">
    <property type="entry name" value="GDYXXLXY"/>
</dbReference>
<name>A0A4S3ZUS8_9FLAO</name>
<reference evidence="1 2" key="1">
    <citation type="submission" date="2019-04" db="EMBL/GenBank/DDBJ databases">
        <title>Flavobacterium sp. nov. isolated from construction timber.</title>
        <authorList>
            <person name="Lin S.-Y."/>
            <person name="Chang C.-T."/>
            <person name="Young C.-C."/>
        </authorList>
    </citation>
    <scope>NUCLEOTIDE SEQUENCE [LARGE SCALE GENOMIC DNA]</scope>
    <source>
        <strain evidence="1 2">CC-CTC003</strain>
    </source>
</reference>
<proteinExistence type="predicted"/>
<sequence length="185" mass="20983">MKTKQLLLLFGIVALIQLAVPASMIWDNQQTIEKGTAYKFKTAPVDPNNPFVGKYIALQYTLESFPSKDSTWESGDPVYIYLTKDTDGFAAIKKAVKAKDKNSIDDFVVAKVNYAFDGNVHFSFPFNTYYMEESKAYDAEVTYREQARDTTSYPTYAVVHIKDGNAVLSDVIIKNMPIKDYVRKK</sequence>
<dbReference type="OrthoDB" id="4868247at2"/>